<dbReference type="EMBL" id="JANX01000014">
    <property type="protein sequence ID" value="KGM35714.1"/>
    <property type="molecule type" value="Genomic_DNA"/>
</dbReference>
<evidence type="ECO:0000313" key="2">
    <source>
        <dbReference type="Proteomes" id="UP000029995"/>
    </source>
</evidence>
<reference evidence="1 2" key="1">
    <citation type="submission" date="2014-01" db="EMBL/GenBank/DDBJ databases">
        <title>Genome sequence determination for a cystic fibrosis isolate, Inquilinus limosus.</title>
        <authorList>
            <person name="Pino M."/>
            <person name="Di Conza J."/>
            <person name="Gutkind G."/>
        </authorList>
    </citation>
    <scope>NUCLEOTIDE SEQUENCE [LARGE SCALE GENOMIC DNA]</scope>
    <source>
        <strain evidence="1 2">MP06</strain>
    </source>
</reference>
<comment type="caution">
    <text evidence="1">The sequence shown here is derived from an EMBL/GenBank/DDBJ whole genome shotgun (WGS) entry which is preliminary data.</text>
</comment>
<proteinExistence type="predicted"/>
<protein>
    <submittedName>
        <fullName evidence="1">Uncharacterized protein</fullName>
    </submittedName>
</protein>
<dbReference type="InterPro" id="IPR056912">
    <property type="entry name" value="Phage_JBD30_tail_term-like"/>
</dbReference>
<name>A0A0A0DC76_9PROT</name>
<dbReference type="Proteomes" id="UP000029995">
    <property type="component" value="Unassembled WGS sequence"/>
</dbReference>
<gene>
    <name evidence="1" type="ORF">P409_02710</name>
</gene>
<sequence>MTVVDQVMARLAETIPSLAGRIGRAGELEALIKAGSLPQGGTAAFVVPLGFRAGPPTSATGLHSQELVRRLAIILVVEFAGDATGEASIPEVDQLEDLVLRAVAGWKAPGAWGPFAAERGALLGLNAGTAFYQVDFSMSQLLRVTP</sequence>
<dbReference type="RefSeq" id="WP_034831522.1">
    <property type="nucleotide sequence ID" value="NZ_JANX01000014.1"/>
</dbReference>
<organism evidence="1 2">
    <name type="scientific">Inquilinus limosus MP06</name>
    <dbReference type="NCBI Taxonomy" id="1398085"/>
    <lineage>
        <taxon>Bacteria</taxon>
        <taxon>Pseudomonadati</taxon>
        <taxon>Pseudomonadota</taxon>
        <taxon>Alphaproteobacteria</taxon>
        <taxon>Rhodospirillales</taxon>
        <taxon>Rhodospirillaceae</taxon>
        <taxon>Inquilinus</taxon>
    </lineage>
</organism>
<evidence type="ECO:0000313" key="1">
    <source>
        <dbReference type="EMBL" id="KGM35714.1"/>
    </source>
</evidence>
<dbReference type="AlphaFoldDB" id="A0A0A0DC76"/>
<accession>A0A0A0DC76</accession>
<dbReference type="Pfam" id="PF23840">
    <property type="entry name" value="Phage_tail_terminator"/>
    <property type="match status" value="1"/>
</dbReference>
<dbReference type="OrthoDB" id="7742971at2"/>